<sequence>VGPATGADPAGPDHLTRKAYVDSVAASGTWAPSALGFTAWSFDPAVTAATSAQYCINGWLYLVGVPLHAPATVRQVVFYVAGYVGGKLSASSYAGLYTGAGRRVGVTQSLNKLIPATEGETVACSLTSAYAAEPGNYWVALVVNGPSPSNSGPGFIRGASIGAWPGGSARMPGAFVRHGRLSTTGHTSLPASFSPSSVEDDSNAIWAALA</sequence>
<reference evidence="1 2" key="1">
    <citation type="submission" date="2020-02" db="EMBL/GenBank/DDBJ databases">
        <title>Whole-genome analyses of novel actinobacteria.</title>
        <authorList>
            <person name="Sahin N."/>
            <person name="Tatar D."/>
        </authorList>
    </citation>
    <scope>NUCLEOTIDE SEQUENCE [LARGE SCALE GENOMIC DNA]</scope>
    <source>
        <strain evidence="1 2">SB3404</strain>
    </source>
</reference>
<protein>
    <submittedName>
        <fullName evidence="1">Phage tail protein</fullName>
    </submittedName>
</protein>
<evidence type="ECO:0000313" key="1">
    <source>
        <dbReference type="EMBL" id="NGO72858.1"/>
    </source>
</evidence>
<dbReference type="Proteomes" id="UP000477722">
    <property type="component" value="Unassembled WGS sequence"/>
</dbReference>
<organism evidence="1 2">
    <name type="scientific">Streptomyces boncukensis</name>
    <dbReference type="NCBI Taxonomy" id="2711219"/>
    <lineage>
        <taxon>Bacteria</taxon>
        <taxon>Bacillati</taxon>
        <taxon>Actinomycetota</taxon>
        <taxon>Actinomycetes</taxon>
        <taxon>Kitasatosporales</taxon>
        <taxon>Streptomycetaceae</taxon>
        <taxon>Streptomyces</taxon>
    </lineage>
</organism>
<dbReference type="EMBL" id="JAAKZZ010000556">
    <property type="protein sequence ID" value="NGO72858.1"/>
    <property type="molecule type" value="Genomic_DNA"/>
</dbReference>
<dbReference type="AlphaFoldDB" id="A0A6G4X634"/>
<comment type="caution">
    <text evidence="1">The sequence shown here is derived from an EMBL/GenBank/DDBJ whole genome shotgun (WGS) entry which is preliminary data.</text>
</comment>
<gene>
    <name evidence="1" type="ORF">G5C65_31865</name>
</gene>
<name>A0A6G4X634_9ACTN</name>
<proteinExistence type="predicted"/>
<evidence type="ECO:0000313" key="2">
    <source>
        <dbReference type="Proteomes" id="UP000477722"/>
    </source>
</evidence>
<accession>A0A6G4X634</accession>
<feature type="non-terminal residue" evidence="1">
    <location>
        <position position="1"/>
    </location>
</feature>
<keyword evidence="2" id="KW-1185">Reference proteome</keyword>